<evidence type="ECO:0000256" key="1">
    <source>
        <dbReference type="SAM" id="MobiDB-lite"/>
    </source>
</evidence>
<reference evidence="2 3" key="1">
    <citation type="submission" date="2017-12" db="EMBL/GenBank/DDBJ databases">
        <title>High-resolution comparative analysis of great ape genomes.</title>
        <authorList>
            <person name="Pollen A."/>
            <person name="Hastie A."/>
            <person name="Hormozdiari F."/>
            <person name="Dougherty M."/>
            <person name="Liu R."/>
            <person name="Chaisson M."/>
            <person name="Hoppe E."/>
            <person name="Hill C."/>
            <person name="Pang A."/>
            <person name="Hillier L."/>
            <person name="Baker C."/>
            <person name="Armstrong J."/>
            <person name="Shendure J."/>
            <person name="Paten B."/>
            <person name="Wilson R."/>
            <person name="Chao H."/>
            <person name="Schneider V."/>
            <person name="Ventura M."/>
            <person name="Kronenberg Z."/>
            <person name="Murali S."/>
            <person name="Gordon D."/>
            <person name="Cantsilieris S."/>
            <person name="Munson K."/>
            <person name="Nelson B."/>
            <person name="Raja A."/>
            <person name="Underwood J."/>
            <person name="Diekhans M."/>
            <person name="Fiddes I."/>
            <person name="Haussler D."/>
            <person name="Eichler E."/>
        </authorList>
    </citation>
    <scope>NUCLEOTIDE SEQUENCE [LARGE SCALE GENOMIC DNA]</scope>
    <source>
        <strain evidence="2">Yerkes chimp pedigree #C0471</strain>
    </source>
</reference>
<protein>
    <submittedName>
        <fullName evidence="2">NT5DC2 isoform 2</fullName>
    </submittedName>
</protein>
<dbReference type="AlphaFoldDB" id="A0A2J8P8B2"/>
<feature type="region of interest" description="Disordered" evidence="1">
    <location>
        <begin position="25"/>
        <end position="111"/>
    </location>
</feature>
<dbReference type="SMR" id="A0A2J8P8B2"/>
<accession>A0A2J8P8B2</accession>
<evidence type="ECO:0000313" key="3">
    <source>
        <dbReference type="Proteomes" id="UP000236370"/>
    </source>
</evidence>
<gene>
    <name evidence="2" type="ORF">CK820_G0004975</name>
</gene>
<sequence>MRVESGSAQERGILLESLSTLLEKTTASHEGRAPGNRELTGQCGQLPRSEPSGRSDRGPQPCSARPSHLVSGRRLPCRPLGLPQRGPGTGKRGKGSLFVRPTSCPPRSAVS</sequence>
<name>A0A2J8P8B2_PANTR</name>
<dbReference type="EMBL" id="NBAG03000218">
    <property type="protein sequence ID" value="PNI80262.1"/>
    <property type="molecule type" value="Genomic_DNA"/>
</dbReference>
<evidence type="ECO:0000313" key="2">
    <source>
        <dbReference type="EMBL" id="PNI80262.1"/>
    </source>
</evidence>
<dbReference type="Proteomes" id="UP000236370">
    <property type="component" value="Unassembled WGS sequence"/>
</dbReference>
<organism evidence="2 3">
    <name type="scientific">Pan troglodytes</name>
    <name type="common">Chimpanzee</name>
    <dbReference type="NCBI Taxonomy" id="9598"/>
    <lineage>
        <taxon>Eukaryota</taxon>
        <taxon>Metazoa</taxon>
        <taxon>Chordata</taxon>
        <taxon>Craniata</taxon>
        <taxon>Vertebrata</taxon>
        <taxon>Euteleostomi</taxon>
        <taxon>Mammalia</taxon>
        <taxon>Eutheria</taxon>
        <taxon>Euarchontoglires</taxon>
        <taxon>Primates</taxon>
        <taxon>Haplorrhini</taxon>
        <taxon>Catarrhini</taxon>
        <taxon>Hominidae</taxon>
        <taxon>Pan</taxon>
    </lineage>
</organism>
<proteinExistence type="predicted"/>
<comment type="caution">
    <text evidence="2">The sequence shown here is derived from an EMBL/GenBank/DDBJ whole genome shotgun (WGS) entry which is preliminary data.</text>
</comment>